<gene>
    <name evidence="1" type="ORF">ACIOUF_14375</name>
</gene>
<organism evidence="1 2">
    <name type="scientific">Pseudomonas iridis</name>
    <dbReference type="NCBI Taxonomy" id="2710587"/>
    <lineage>
        <taxon>Bacteria</taxon>
        <taxon>Pseudomonadati</taxon>
        <taxon>Pseudomonadota</taxon>
        <taxon>Gammaproteobacteria</taxon>
        <taxon>Pseudomonadales</taxon>
        <taxon>Pseudomonadaceae</taxon>
        <taxon>Pseudomonas</taxon>
    </lineage>
</organism>
<reference evidence="1 2" key="1">
    <citation type="submission" date="2024-10" db="EMBL/GenBank/DDBJ databases">
        <title>The Natural Products Discovery Center: Release of the First 8490 Sequenced Strains for Exploring Actinobacteria Biosynthetic Diversity.</title>
        <authorList>
            <person name="Kalkreuter E."/>
            <person name="Kautsar S.A."/>
            <person name="Yang D."/>
            <person name="Bader C.D."/>
            <person name="Teijaro C.N."/>
            <person name="Fluegel L."/>
            <person name="Davis C.M."/>
            <person name="Simpson J.R."/>
            <person name="Lauterbach L."/>
            <person name="Steele A.D."/>
            <person name="Gui C."/>
            <person name="Meng S."/>
            <person name="Li G."/>
            <person name="Viehrig K."/>
            <person name="Ye F."/>
            <person name="Su P."/>
            <person name="Kiefer A.F."/>
            <person name="Nichols A."/>
            <person name="Cepeda A.J."/>
            <person name="Yan W."/>
            <person name="Fan B."/>
            <person name="Jiang Y."/>
            <person name="Adhikari A."/>
            <person name="Zheng C.-J."/>
            <person name="Schuster L."/>
            <person name="Cowan T.M."/>
            <person name="Smanski M.J."/>
            <person name="Chevrette M.G."/>
            <person name="De Carvalho L.P.S."/>
            <person name="Shen B."/>
        </authorList>
    </citation>
    <scope>NUCLEOTIDE SEQUENCE [LARGE SCALE GENOMIC DNA]</scope>
    <source>
        <strain evidence="1 2">NPDC087689</strain>
    </source>
</reference>
<sequence>RRVLLQQIFRHFSHSKVSPRSKTTDERLVASDYVVRIIVKVGRLPSEKGESLMLAAKEKEISAISNFCSTVLQVAGFHRSLQAAIYTPIKDRP</sequence>
<dbReference type="EMBL" id="JBIUVY010000022">
    <property type="protein sequence ID" value="MFJ2287529.1"/>
    <property type="molecule type" value="Genomic_DNA"/>
</dbReference>
<accession>A0ABW8DJX8</accession>
<keyword evidence="2" id="KW-1185">Reference proteome</keyword>
<comment type="caution">
    <text evidence="1">The sequence shown here is derived from an EMBL/GenBank/DDBJ whole genome shotgun (WGS) entry which is preliminary data.</text>
</comment>
<feature type="non-terminal residue" evidence="1">
    <location>
        <position position="1"/>
    </location>
</feature>
<protein>
    <submittedName>
        <fullName evidence="1">Uncharacterized protein</fullName>
    </submittedName>
</protein>
<dbReference type="RefSeq" id="WP_401284787.1">
    <property type="nucleotide sequence ID" value="NZ_JBIUVY010000022.1"/>
</dbReference>
<evidence type="ECO:0000313" key="2">
    <source>
        <dbReference type="Proteomes" id="UP001617296"/>
    </source>
</evidence>
<proteinExistence type="predicted"/>
<name>A0ABW8DJX8_9PSED</name>
<evidence type="ECO:0000313" key="1">
    <source>
        <dbReference type="EMBL" id="MFJ2287529.1"/>
    </source>
</evidence>
<dbReference type="Proteomes" id="UP001617296">
    <property type="component" value="Unassembled WGS sequence"/>
</dbReference>